<dbReference type="GO" id="GO:0008757">
    <property type="term" value="F:S-adenosylmethionine-dependent methyltransferase activity"/>
    <property type="evidence" value="ECO:0007669"/>
    <property type="project" value="InterPro"/>
</dbReference>
<organism evidence="2 3">
    <name type="scientific">Mycolicibacterium frederiksbergense</name>
    <dbReference type="NCBI Taxonomy" id="117567"/>
    <lineage>
        <taxon>Bacteria</taxon>
        <taxon>Bacillati</taxon>
        <taxon>Actinomycetota</taxon>
        <taxon>Actinomycetes</taxon>
        <taxon>Mycobacteriales</taxon>
        <taxon>Mycobacteriaceae</taxon>
        <taxon>Mycolicibacterium</taxon>
    </lineage>
</organism>
<evidence type="ECO:0000313" key="2">
    <source>
        <dbReference type="EMBL" id="QIV82468.1"/>
    </source>
</evidence>
<proteinExistence type="predicted"/>
<dbReference type="InterPro" id="IPR013216">
    <property type="entry name" value="Methyltransf_11"/>
</dbReference>
<dbReference type="Pfam" id="PF08241">
    <property type="entry name" value="Methyltransf_11"/>
    <property type="match status" value="1"/>
</dbReference>
<dbReference type="EMBL" id="CP038799">
    <property type="protein sequence ID" value="QIV82468.1"/>
    <property type="molecule type" value="Genomic_DNA"/>
</dbReference>
<dbReference type="SUPFAM" id="SSF53335">
    <property type="entry name" value="S-adenosyl-L-methionine-dependent methyltransferases"/>
    <property type="match status" value="1"/>
</dbReference>
<sequence>MSVTTVRPAEVDPLSPVSGGVWRGSGVRVRRRAGTRREHPDRPRFCADRRGGVLTVEHDLTPDELSDQLAVLLTEQLDGILLGRHDFESVFTGVVRTTVPGRLAAWSRFYRNSLDALESGQTAFATVHRRAADLVTGPWLLDLGSCFGFFPLRMSRLGYEVTATDLSTPTMNLLARVSSRLDRSLRTIACDATQVPRADGAADTVTALHLLEHLDPDTGDAVLAEALRLARRRVVVAVPFEDEPQACYGHVRTFDMATLRDLGSRFTGVHVRVFEHHGGWLVLDRI</sequence>
<dbReference type="KEGG" id="mfre:EXE63_17475"/>
<dbReference type="InterPro" id="IPR029063">
    <property type="entry name" value="SAM-dependent_MTases_sf"/>
</dbReference>
<name>A0A6H0S548_9MYCO</name>
<keyword evidence="2" id="KW-0808">Transferase</keyword>
<keyword evidence="3" id="KW-1185">Reference proteome</keyword>
<feature type="domain" description="Methyltransferase type 11" evidence="1">
    <location>
        <begin position="141"/>
        <end position="233"/>
    </location>
</feature>
<dbReference type="NCBIfam" id="NF041255">
    <property type="entry name" value="mycofact_MftM"/>
    <property type="match status" value="1"/>
</dbReference>
<accession>A0A6H0S548</accession>
<dbReference type="Gene3D" id="3.40.50.150">
    <property type="entry name" value="Vaccinia Virus protein VP39"/>
    <property type="match status" value="1"/>
</dbReference>
<protein>
    <submittedName>
        <fullName evidence="2">Class I SAM-dependent methyltransferase</fullName>
    </submittedName>
</protein>
<keyword evidence="2" id="KW-0489">Methyltransferase</keyword>
<evidence type="ECO:0000313" key="3">
    <source>
        <dbReference type="Proteomes" id="UP000501849"/>
    </source>
</evidence>
<dbReference type="Proteomes" id="UP000501849">
    <property type="component" value="Chromosome"/>
</dbReference>
<evidence type="ECO:0000259" key="1">
    <source>
        <dbReference type="Pfam" id="PF08241"/>
    </source>
</evidence>
<dbReference type="AlphaFoldDB" id="A0A6H0S548"/>
<gene>
    <name evidence="2" type="ORF">EXE63_17475</name>
</gene>
<dbReference type="GO" id="GO:0032259">
    <property type="term" value="P:methylation"/>
    <property type="evidence" value="ECO:0007669"/>
    <property type="project" value="UniProtKB-KW"/>
</dbReference>
<reference evidence="2 3" key="1">
    <citation type="submission" date="2019-04" db="EMBL/GenBank/DDBJ databases">
        <title>Draft, Whole-Genome Sequence of the Anthracene-degrading Mycobacterium frederiksbergense LB501T, Isolated from a Polycyclic Aromatic Hydrocarbon (PAH)-Contaminated Soil.</title>
        <authorList>
            <person name="Augelletti F."/>
        </authorList>
    </citation>
    <scope>NUCLEOTIDE SEQUENCE [LARGE SCALE GENOMIC DNA]</scope>
    <source>
        <strain evidence="2 3">LB 501T</strain>
    </source>
</reference>
<dbReference type="RefSeq" id="WP_168142984.1">
    <property type="nucleotide sequence ID" value="NZ_CP038799.1"/>
</dbReference>